<evidence type="ECO:0000313" key="2">
    <source>
        <dbReference type="EMBL" id="MBX44372.1"/>
    </source>
</evidence>
<proteinExistence type="predicted"/>
<organism evidence="2">
    <name type="scientific">Rhizophora mucronata</name>
    <name type="common">Asiatic mangrove</name>
    <dbReference type="NCBI Taxonomy" id="61149"/>
    <lineage>
        <taxon>Eukaryota</taxon>
        <taxon>Viridiplantae</taxon>
        <taxon>Streptophyta</taxon>
        <taxon>Embryophyta</taxon>
        <taxon>Tracheophyta</taxon>
        <taxon>Spermatophyta</taxon>
        <taxon>Magnoliopsida</taxon>
        <taxon>eudicotyledons</taxon>
        <taxon>Gunneridae</taxon>
        <taxon>Pentapetalae</taxon>
        <taxon>rosids</taxon>
        <taxon>fabids</taxon>
        <taxon>Malpighiales</taxon>
        <taxon>Rhizophoraceae</taxon>
        <taxon>Rhizophora</taxon>
    </lineage>
</organism>
<accession>A0A2P2NPD5</accession>
<name>A0A2P2NPD5_RHIMU</name>
<evidence type="ECO:0000256" key="1">
    <source>
        <dbReference type="SAM" id="MobiDB-lite"/>
    </source>
</evidence>
<dbReference type="EMBL" id="GGEC01063888">
    <property type="protein sequence ID" value="MBX44372.1"/>
    <property type="molecule type" value="Transcribed_RNA"/>
</dbReference>
<protein>
    <submittedName>
        <fullName evidence="2">Uncharacterized protein</fullName>
    </submittedName>
</protein>
<reference evidence="2" key="1">
    <citation type="submission" date="2018-02" db="EMBL/GenBank/DDBJ databases">
        <title>Rhizophora mucronata_Transcriptome.</title>
        <authorList>
            <person name="Meera S.P."/>
            <person name="Sreeshan A."/>
            <person name="Augustine A."/>
        </authorList>
    </citation>
    <scope>NUCLEOTIDE SEQUENCE</scope>
    <source>
        <tissue evidence="2">Leaf</tissue>
    </source>
</reference>
<feature type="compositionally biased region" description="Basic and acidic residues" evidence="1">
    <location>
        <begin position="1"/>
        <end position="10"/>
    </location>
</feature>
<feature type="region of interest" description="Disordered" evidence="1">
    <location>
        <begin position="1"/>
        <end position="33"/>
    </location>
</feature>
<dbReference type="AlphaFoldDB" id="A0A2P2NPD5"/>
<sequence>MKLGFREQKVFKHGSIHHPEKAPKAVSAEPLNK</sequence>